<feature type="chain" id="PRO_5046942692" description="Lipoprotein" evidence="1">
    <location>
        <begin position="24"/>
        <end position="129"/>
    </location>
</feature>
<reference evidence="2 3" key="1">
    <citation type="submission" date="2023-07" db="EMBL/GenBank/DDBJ databases">
        <title>Sequencing the genomes of 1000 actinobacteria strains.</title>
        <authorList>
            <person name="Klenk H.-P."/>
        </authorList>
    </citation>
    <scope>NUCLEOTIDE SEQUENCE [LARGE SCALE GENOMIC DNA]</scope>
    <source>
        <strain evidence="2 3">DSM 44109</strain>
    </source>
</reference>
<dbReference type="Proteomes" id="UP001230426">
    <property type="component" value="Unassembled WGS sequence"/>
</dbReference>
<proteinExistence type="predicted"/>
<keyword evidence="3" id="KW-1185">Reference proteome</keyword>
<protein>
    <recommendedName>
        <fullName evidence="4">Lipoprotein</fullName>
    </recommendedName>
</protein>
<sequence>MKTPITLVALAAVVTGLAGCAAAEKEPAEQAVTRFYAALHSRQGERACALLAPKAAESLRTGGQTCAKAVLDLDLPGGQPREVDIWGDEAQVRLTRDTVFLHRFPHGWLVRGAGCRPRGDLPYRCEVEA</sequence>
<feature type="signal peptide" evidence="1">
    <location>
        <begin position="1"/>
        <end position="23"/>
    </location>
</feature>
<evidence type="ECO:0000313" key="2">
    <source>
        <dbReference type="EMBL" id="MDP9861507.1"/>
    </source>
</evidence>
<name>A0ABT9QWZ8_9ACTN</name>
<dbReference type="PROSITE" id="PS51257">
    <property type="entry name" value="PROKAR_LIPOPROTEIN"/>
    <property type="match status" value="1"/>
</dbReference>
<accession>A0ABT9QWZ8</accession>
<organism evidence="2 3">
    <name type="scientific">Streptosporangium brasiliense</name>
    <dbReference type="NCBI Taxonomy" id="47480"/>
    <lineage>
        <taxon>Bacteria</taxon>
        <taxon>Bacillati</taxon>
        <taxon>Actinomycetota</taxon>
        <taxon>Actinomycetes</taxon>
        <taxon>Streptosporangiales</taxon>
        <taxon>Streptosporangiaceae</taxon>
        <taxon>Streptosporangium</taxon>
    </lineage>
</organism>
<keyword evidence="1" id="KW-0732">Signal</keyword>
<dbReference type="EMBL" id="JAUSRB010000001">
    <property type="protein sequence ID" value="MDP9861507.1"/>
    <property type="molecule type" value="Genomic_DNA"/>
</dbReference>
<evidence type="ECO:0008006" key="4">
    <source>
        <dbReference type="Google" id="ProtNLM"/>
    </source>
</evidence>
<evidence type="ECO:0000313" key="3">
    <source>
        <dbReference type="Proteomes" id="UP001230426"/>
    </source>
</evidence>
<evidence type="ECO:0000256" key="1">
    <source>
        <dbReference type="SAM" id="SignalP"/>
    </source>
</evidence>
<dbReference type="RefSeq" id="WP_306857309.1">
    <property type="nucleotide sequence ID" value="NZ_JAUSRB010000001.1"/>
</dbReference>
<gene>
    <name evidence="2" type="ORF">J2S55_000766</name>
</gene>
<comment type="caution">
    <text evidence="2">The sequence shown here is derived from an EMBL/GenBank/DDBJ whole genome shotgun (WGS) entry which is preliminary data.</text>
</comment>